<feature type="domain" description="ABC transmembrane type-2" evidence="6">
    <location>
        <begin position="20"/>
        <end position="242"/>
    </location>
</feature>
<dbReference type="RefSeq" id="WP_101175431.1">
    <property type="nucleotide sequence ID" value="NZ_PISE01000004.1"/>
</dbReference>
<evidence type="ECO:0000259" key="6">
    <source>
        <dbReference type="PROSITE" id="PS51012"/>
    </source>
</evidence>
<accession>A0A2N0Z736</accession>
<evidence type="ECO:0000256" key="4">
    <source>
        <dbReference type="ARBA" id="ARBA00023136"/>
    </source>
</evidence>
<feature type="transmembrane region" description="Helical" evidence="5">
    <location>
        <begin position="107"/>
        <end position="126"/>
    </location>
</feature>
<dbReference type="PANTHER" id="PTHR43229:SF6">
    <property type="entry name" value="ABC-TYPE MULTIDRUG TRANSPORT SYSTEM, PERMEASE COMPONENT"/>
    <property type="match status" value="1"/>
</dbReference>
<evidence type="ECO:0000256" key="2">
    <source>
        <dbReference type="ARBA" id="ARBA00022692"/>
    </source>
</evidence>
<proteinExistence type="predicted"/>
<protein>
    <submittedName>
        <fullName evidence="7">ABC transporter permease</fullName>
    </submittedName>
</protein>
<keyword evidence="2 5" id="KW-0812">Transmembrane</keyword>
<comment type="caution">
    <text evidence="7">The sequence shown here is derived from an EMBL/GenBank/DDBJ whole genome shotgun (WGS) entry which is preliminary data.</text>
</comment>
<dbReference type="OrthoDB" id="63188at2"/>
<feature type="transmembrane region" description="Helical" evidence="5">
    <location>
        <begin position="169"/>
        <end position="187"/>
    </location>
</feature>
<comment type="subcellular location">
    <subcellularLocation>
        <location evidence="1">Membrane</location>
        <topology evidence="1">Multi-pass membrane protein</topology>
    </subcellularLocation>
</comment>
<feature type="transmembrane region" description="Helical" evidence="5">
    <location>
        <begin position="138"/>
        <end position="157"/>
    </location>
</feature>
<dbReference type="PANTHER" id="PTHR43229">
    <property type="entry name" value="NODULATION PROTEIN J"/>
    <property type="match status" value="1"/>
</dbReference>
<dbReference type="GO" id="GO:0043190">
    <property type="term" value="C:ATP-binding cassette (ABC) transporter complex"/>
    <property type="evidence" value="ECO:0007669"/>
    <property type="project" value="InterPro"/>
</dbReference>
<dbReference type="AlphaFoldDB" id="A0A2N0Z736"/>
<dbReference type="Pfam" id="PF12698">
    <property type="entry name" value="ABC2_membrane_3"/>
    <property type="match status" value="1"/>
</dbReference>
<feature type="transmembrane region" description="Helical" evidence="5">
    <location>
        <begin position="52"/>
        <end position="73"/>
    </location>
</feature>
<reference evidence="7 8" key="1">
    <citation type="journal article" date="2003" name="Int. J. Syst. Evol. Microbiol.">
        <title>Bacillus nealsonii sp. nov., isolated from a spacecraft-assembly facility, whose spores are gamma-radiation resistant.</title>
        <authorList>
            <person name="Venkateswaran K."/>
            <person name="Kempf M."/>
            <person name="Chen F."/>
            <person name="Satomi M."/>
            <person name="Nicholson W."/>
            <person name="Kern R."/>
        </authorList>
    </citation>
    <scope>NUCLEOTIDE SEQUENCE [LARGE SCALE GENOMIC DNA]</scope>
    <source>
        <strain evidence="7 8">FO-92</strain>
    </source>
</reference>
<sequence>MNIIFMQTKAELLRMFRNKYYIFWSLCMPILFYFLFTRVISTPQENQEVWKAHYLMSMTTFSVMGSSIMSLGIKMVQEQAEGWTRFIKTTPLSTGTYFAAKMMAQTVIHLFSILVIFIAGVFINGVELTSLQWITSGIWILFGSLPFLAIGTVIGTMKKVETASGVSNLLYMVLAISGGMWMPIDVFPNVMQTIAKWIPSYHFADGAWEIIRGNIPDSTNFLFVIGYLFLFMLLSTYIRRKQEAV</sequence>
<evidence type="ECO:0000313" key="8">
    <source>
        <dbReference type="Proteomes" id="UP000233375"/>
    </source>
</evidence>
<name>A0A2N0Z736_9BACI</name>
<evidence type="ECO:0000256" key="1">
    <source>
        <dbReference type="ARBA" id="ARBA00004141"/>
    </source>
</evidence>
<evidence type="ECO:0000256" key="5">
    <source>
        <dbReference type="SAM" id="Phobius"/>
    </source>
</evidence>
<keyword evidence="3 5" id="KW-1133">Transmembrane helix</keyword>
<dbReference type="InterPro" id="IPR000412">
    <property type="entry name" value="ABC_2_transport"/>
</dbReference>
<dbReference type="PIRSF" id="PIRSF006648">
    <property type="entry name" value="DrrB"/>
    <property type="match status" value="1"/>
</dbReference>
<feature type="transmembrane region" description="Helical" evidence="5">
    <location>
        <begin position="21"/>
        <end position="40"/>
    </location>
</feature>
<keyword evidence="4 5" id="KW-0472">Membrane</keyword>
<dbReference type="PROSITE" id="PS51012">
    <property type="entry name" value="ABC_TM2"/>
    <property type="match status" value="1"/>
</dbReference>
<dbReference type="InterPro" id="IPR013525">
    <property type="entry name" value="ABC2_TM"/>
</dbReference>
<keyword evidence="8" id="KW-1185">Reference proteome</keyword>
<dbReference type="GO" id="GO:0140359">
    <property type="term" value="F:ABC-type transporter activity"/>
    <property type="evidence" value="ECO:0007669"/>
    <property type="project" value="InterPro"/>
</dbReference>
<evidence type="ECO:0000313" key="7">
    <source>
        <dbReference type="EMBL" id="PKG25326.1"/>
    </source>
</evidence>
<dbReference type="Proteomes" id="UP000233375">
    <property type="component" value="Unassembled WGS sequence"/>
</dbReference>
<dbReference type="EMBL" id="PISE01000004">
    <property type="protein sequence ID" value="PKG25326.1"/>
    <property type="molecule type" value="Genomic_DNA"/>
</dbReference>
<dbReference type="InterPro" id="IPR047817">
    <property type="entry name" value="ABC2_TM_bact-type"/>
</dbReference>
<organism evidence="7 8">
    <name type="scientific">Niallia nealsonii</name>
    <dbReference type="NCBI Taxonomy" id="115979"/>
    <lineage>
        <taxon>Bacteria</taxon>
        <taxon>Bacillati</taxon>
        <taxon>Bacillota</taxon>
        <taxon>Bacilli</taxon>
        <taxon>Bacillales</taxon>
        <taxon>Bacillaceae</taxon>
        <taxon>Niallia</taxon>
    </lineage>
</organism>
<feature type="transmembrane region" description="Helical" evidence="5">
    <location>
        <begin position="221"/>
        <end position="238"/>
    </location>
</feature>
<dbReference type="InterPro" id="IPR051784">
    <property type="entry name" value="Nod_factor_ABC_transporter"/>
</dbReference>
<gene>
    <name evidence="7" type="ORF">CWS01_02280</name>
</gene>
<evidence type="ECO:0000256" key="3">
    <source>
        <dbReference type="ARBA" id="ARBA00022989"/>
    </source>
</evidence>